<dbReference type="EMBL" id="JAZHPZ010000001">
    <property type="protein sequence ID" value="MEF2964874.1"/>
    <property type="molecule type" value="Genomic_DNA"/>
</dbReference>
<organism evidence="1 2">
    <name type="scientific">Paenibacillus haidiansis</name>
    <dbReference type="NCBI Taxonomy" id="1574488"/>
    <lineage>
        <taxon>Bacteria</taxon>
        <taxon>Bacillati</taxon>
        <taxon>Bacillota</taxon>
        <taxon>Bacilli</taxon>
        <taxon>Bacillales</taxon>
        <taxon>Paenibacillaceae</taxon>
        <taxon>Paenibacillus</taxon>
    </lineage>
</organism>
<evidence type="ECO:0000313" key="2">
    <source>
        <dbReference type="Proteomes" id="UP001306950"/>
    </source>
</evidence>
<gene>
    <name evidence="1" type="ORF">V3851_03450</name>
</gene>
<accession>A0ABU7VPP2</accession>
<proteinExistence type="predicted"/>
<evidence type="ECO:0000313" key="1">
    <source>
        <dbReference type="EMBL" id="MEF2964874.1"/>
    </source>
</evidence>
<name>A0ABU7VPP2_9BACL</name>
<reference evidence="1 2" key="1">
    <citation type="submission" date="2024-02" db="EMBL/GenBank/DDBJ databases">
        <title>A nitrogen-fixing paenibacillus bacterium.</title>
        <authorList>
            <person name="Zhang W.L."/>
            <person name="Chen S.F."/>
        </authorList>
    </citation>
    <scope>NUCLEOTIDE SEQUENCE [LARGE SCALE GENOMIC DNA]</scope>
    <source>
        <strain evidence="1 2">M1</strain>
    </source>
</reference>
<dbReference type="RefSeq" id="WP_331845073.1">
    <property type="nucleotide sequence ID" value="NZ_JAZHPZ010000001.1"/>
</dbReference>
<comment type="caution">
    <text evidence="1">The sequence shown here is derived from an EMBL/GenBank/DDBJ whole genome shotgun (WGS) entry which is preliminary data.</text>
</comment>
<dbReference type="Proteomes" id="UP001306950">
    <property type="component" value="Unassembled WGS sequence"/>
</dbReference>
<protein>
    <submittedName>
        <fullName evidence="1">DUF6171 family protein</fullName>
    </submittedName>
</protein>
<sequence length="100" mass="11318">MQSQNTTPRRLDGCKGCTESVRVSPEKLERLIEIATRGRKVVPDTEYARRLERCEDCPGLQYGTTCRYCGCLVAVRARLMDSVCPFPFASKWGDQPETDN</sequence>
<keyword evidence="2" id="KW-1185">Reference proteome</keyword>